<keyword evidence="3" id="KW-1185">Reference proteome</keyword>
<sequence length="103" mass="11927">MIDVIYYHYILILFTFYILFYFFTAVNDVINSTFCLIGSIGISFINNTSSVISSIIKFSCSFIFKITSLTLGSVLRNNPFVAFTIRVDNVFEILFFKQIKIFI</sequence>
<protein>
    <submittedName>
        <fullName evidence="2">Uncharacterized protein</fullName>
    </submittedName>
</protein>
<evidence type="ECO:0000313" key="3">
    <source>
        <dbReference type="Proteomes" id="UP000014978"/>
    </source>
</evidence>
<keyword evidence="1" id="KW-0812">Transmembrane</keyword>
<dbReference type="EMBL" id="ATCN01000632">
    <property type="protein sequence ID" value="EPR78655.1"/>
    <property type="molecule type" value="Genomic_DNA"/>
</dbReference>
<proteinExistence type="predicted"/>
<evidence type="ECO:0000313" key="2">
    <source>
        <dbReference type="EMBL" id="EPR78655.1"/>
    </source>
</evidence>
<name>S7W752_SPRLO</name>
<comment type="caution">
    <text evidence="2">The sequence shown here is derived from an EMBL/GenBank/DDBJ whole genome shotgun (WGS) entry which is preliminary data.</text>
</comment>
<accession>S7W752</accession>
<reference evidence="3" key="1">
    <citation type="journal article" date="2013" name="PLoS Genet.">
        <title>The genome of Spraguea lophii and the basis of host-microsporidian interactions.</title>
        <authorList>
            <person name="Campbell S.E."/>
            <person name="Williams T.A."/>
            <person name="Yousuf A."/>
            <person name="Soanes D.M."/>
            <person name="Paszkiewicz K.H."/>
            <person name="Williams B.A.P."/>
        </authorList>
    </citation>
    <scope>NUCLEOTIDE SEQUENCE [LARGE SCALE GENOMIC DNA]</scope>
    <source>
        <strain evidence="3">42_110</strain>
    </source>
</reference>
<gene>
    <name evidence="2" type="ORF">SLOPH_1059</name>
</gene>
<feature type="transmembrane region" description="Helical" evidence="1">
    <location>
        <begin position="33"/>
        <end position="56"/>
    </location>
</feature>
<dbReference type="AlphaFoldDB" id="S7W752"/>
<dbReference type="HOGENOM" id="CLU_2265463_0_0_1"/>
<organism evidence="2 3">
    <name type="scientific">Spraguea lophii (strain 42_110)</name>
    <name type="common">Microsporidian parasite</name>
    <dbReference type="NCBI Taxonomy" id="1358809"/>
    <lineage>
        <taxon>Eukaryota</taxon>
        <taxon>Fungi</taxon>
        <taxon>Fungi incertae sedis</taxon>
        <taxon>Microsporidia</taxon>
        <taxon>Spragueidae</taxon>
        <taxon>Spraguea</taxon>
    </lineage>
</organism>
<evidence type="ECO:0000256" key="1">
    <source>
        <dbReference type="SAM" id="Phobius"/>
    </source>
</evidence>
<dbReference type="VEuPathDB" id="MicrosporidiaDB:SLOPH_1059"/>
<dbReference type="InParanoid" id="S7W752"/>
<keyword evidence="1" id="KW-0472">Membrane</keyword>
<feature type="transmembrane region" description="Helical" evidence="1">
    <location>
        <begin position="6"/>
        <end position="26"/>
    </location>
</feature>
<keyword evidence="1" id="KW-1133">Transmembrane helix</keyword>
<dbReference type="Proteomes" id="UP000014978">
    <property type="component" value="Unassembled WGS sequence"/>
</dbReference>